<comment type="caution">
    <text evidence="4">The sequence shown here is derived from an EMBL/GenBank/DDBJ whole genome shotgun (WGS) entry which is preliminary data.</text>
</comment>
<evidence type="ECO:0000313" key="5">
    <source>
        <dbReference type="Proteomes" id="UP000607281"/>
    </source>
</evidence>
<dbReference type="InterPro" id="IPR003362">
    <property type="entry name" value="Bact_transf"/>
</dbReference>
<sequence length="225" mass="26030">MYQTQLESVLQGTTYKDWEFELMPHPSVQSKFKRFLDILGSLVGFLILAIAFVPIAIAIKLDSPGPIFFSQERYGLRGRPFHIWKFRSMVNDAERLKTLVDNEADGLIFKNKNDFRVTRVGRFLRSTSLDELPQFWNVLMGDMSLVGTRPPTGDEVAKYNDHHWQRLNVKPGLTGEWQVNGRSHVKDFEQIVDLDLQYQNNWHPLYDLLLIGKTIYVIVGRVGAF</sequence>
<feature type="domain" description="Bacterial sugar transferase" evidence="3">
    <location>
        <begin position="33"/>
        <end position="219"/>
    </location>
</feature>
<protein>
    <submittedName>
        <fullName evidence="4">Sugar transferase</fullName>
    </submittedName>
</protein>
<keyword evidence="2" id="KW-0472">Membrane</keyword>
<dbReference type="Proteomes" id="UP000607281">
    <property type="component" value="Unassembled WGS sequence"/>
</dbReference>
<reference evidence="4 5" key="1">
    <citation type="journal article" date="2020" name="ISME J.">
        <title>Comparative genomics reveals insights into cyanobacterial evolution and habitat adaptation.</title>
        <authorList>
            <person name="Chen M.Y."/>
            <person name="Teng W.K."/>
            <person name="Zhao L."/>
            <person name="Hu C.X."/>
            <person name="Zhou Y.K."/>
            <person name="Han B.P."/>
            <person name="Song L.R."/>
            <person name="Shu W.S."/>
        </authorList>
    </citation>
    <scope>NUCLEOTIDE SEQUENCE [LARGE SCALE GENOMIC DNA]</scope>
    <source>
        <strain evidence="4 5">FACHB-260</strain>
    </source>
</reference>
<dbReference type="GO" id="GO:0016740">
    <property type="term" value="F:transferase activity"/>
    <property type="evidence" value="ECO:0007669"/>
    <property type="project" value="UniProtKB-KW"/>
</dbReference>
<accession>A0ABR8CLY0</accession>
<feature type="transmembrane region" description="Helical" evidence="2">
    <location>
        <begin position="35"/>
        <end position="59"/>
    </location>
</feature>
<keyword evidence="2" id="KW-1133">Transmembrane helix</keyword>
<dbReference type="RefSeq" id="WP_190405351.1">
    <property type="nucleotide sequence ID" value="NZ_JACJRF010000002.1"/>
</dbReference>
<dbReference type="EMBL" id="JACJRF010000002">
    <property type="protein sequence ID" value="MBD2342870.1"/>
    <property type="molecule type" value="Genomic_DNA"/>
</dbReference>
<evidence type="ECO:0000256" key="2">
    <source>
        <dbReference type="SAM" id="Phobius"/>
    </source>
</evidence>
<gene>
    <name evidence="4" type="ORF">H6G18_01745</name>
</gene>
<keyword evidence="5" id="KW-1185">Reference proteome</keyword>
<dbReference type="Pfam" id="PF02397">
    <property type="entry name" value="Bac_transf"/>
    <property type="match status" value="1"/>
</dbReference>
<dbReference type="PANTHER" id="PTHR30576">
    <property type="entry name" value="COLANIC BIOSYNTHESIS UDP-GLUCOSE LIPID CARRIER TRANSFERASE"/>
    <property type="match status" value="1"/>
</dbReference>
<evidence type="ECO:0000259" key="3">
    <source>
        <dbReference type="Pfam" id="PF02397"/>
    </source>
</evidence>
<dbReference type="PANTHER" id="PTHR30576:SF10">
    <property type="entry name" value="SLL5057 PROTEIN"/>
    <property type="match status" value="1"/>
</dbReference>
<name>A0ABR8CLY0_9NOST</name>
<organism evidence="4 5">
    <name type="scientific">Anabaena subtropica FACHB-260</name>
    <dbReference type="NCBI Taxonomy" id="2692884"/>
    <lineage>
        <taxon>Bacteria</taxon>
        <taxon>Bacillati</taxon>
        <taxon>Cyanobacteriota</taxon>
        <taxon>Cyanophyceae</taxon>
        <taxon>Nostocales</taxon>
        <taxon>Nostocaceae</taxon>
        <taxon>Anabaena</taxon>
    </lineage>
</organism>
<proteinExistence type="inferred from homology"/>
<comment type="similarity">
    <text evidence="1">Belongs to the bacterial sugar transferase family.</text>
</comment>
<keyword evidence="2" id="KW-0812">Transmembrane</keyword>
<evidence type="ECO:0000256" key="1">
    <source>
        <dbReference type="ARBA" id="ARBA00006464"/>
    </source>
</evidence>
<keyword evidence="4" id="KW-0808">Transferase</keyword>
<evidence type="ECO:0000313" key="4">
    <source>
        <dbReference type="EMBL" id="MBD2342870.1"/>
    </source>
</evidence>